<sequence length="52" mass="5996">MAWQPQTDDQETLKVEFVENIDSTKAIDKELMDVYQTIEHSNMSANKRAPPT</sequence>
<comment type="caution">
    <text evidence="1">The sequence shown here is derived from an EMBL/GenBank/DDBJ whole genome shotgun (WGS) entry which is preliminary data.</text>
</comment>
<protein>
    <submittedName>
        <fullName evidence="1">Uncharacterized protein</fullName>
    </submittedName>
</protein>
<gene>
    <name evidence="2" type="ORF">DPMN_017140</name>
    <name evidence="1" type="ORF">DPMN_089524</name>
</gene>
<dbReference type="AlphaFoldDB" id="A0A9D4KW47"/>
<accession>A0A9D4KW47</accession>
<reference evidence="1" key="2">
    <citation type="submission" date="2020-11" db="EMBL/GenBank/DDBJ databases">
        <authorList>
            <person name="McCartney M.A."/>
            <person name="Auch B."/>
            <person name="Kono T."/>
            <person name="Mallez S."/>
            <person name="Becker A."/>
            <person name="Gohl D.M."/>
            <person name="Silverstein K.A.T."/>
            <person name="Koren S."/>
            <person name="Bechman K.B."/>
            <person name="Herman A."/>
            <person name="Abrahante J.E."/>
            <person name="Garbe J."/>
        </authorList>
    </citation>
    <scope>NUCLEOTIDE SEQUENCE</scope>
    <source>
        <strain evidence="1">Duluth1</strain>
        <tissue evidence="1">Whole animal</tissue>
    </source>
</reference>
<evidence type="ECO:0000313" key="2">
    <source>
        <dbReference type="EMBL" id="KAH3893002.1"/>
    </source>
</evidence>
<proteinExistence type="predicted"/>
<keyword evidence="3" id="KW-1185">Reference proteome</keyword>
<name>A0A9D4KW47_DREPO</name>
<evidence type="ECO:0000313" key="3">
    <source>
        <dbReference type="Proteomes" id="UP000828390"/>
    </source>
</evidence>
<evidence type="ECO:0000313" key="1">
    <source>
        <dbReference type="EMBL" id="KAH3847207.1"/>
    </source>
</evidence>
<dbReference type="Proteomes" id="UP000828390">
    <property type="component" value="Unassembled WGS sequence"/>
</dbReference>
<dbReference type="EMBL" id="JAIWYP010000001">
    <property type="protein sequence ID" value="KAH3893002.1"/>
    <property type="molecule type" value="Genomic_DNA"/>
</dbReference>
<reference evidence="1" key="1">
    <citation type="journal article" date="2019" name="bioRxiv">
        <title>The Genome of the Zebra Mussel, Dreissena polymorpha: A Resource for Invasive Species Research.</title>
        <authorList>
            <person name="McCartney M.A."/>
            <person name="Auch B."/>
            <person name="Kono T."/>
            <person name="Mallez S."/>
            <person name="Zhang Y."/>
            <person name="Obille A."/>
            <person name="Becker A."/>
            <person name="Abrahante J.E."/>
            <person name="Garbe J."/>
            <person name="Badalamenti J.P."/>
            <person name="Herman A."/>
            <person name="Mangelson H."/>
            <person name="Liachko I."/>
            <person name="Sullivan S."/>
            <person name="Sone E.D."/>
            <person name="Koren S."/>
            <person name="Silverstein K.A.T."/>
            <person name="Beckman K.B."/>
            <person name="Gohl D.M."/>
        </authorList>
    </citation>
    <scope>NUCLEOTIDE SEQUENCE</scope>
    <source>
        <strain evidence="1">Duluth1</strain>
        <tissue evidence="1">Whole animal</tissue>
    </source>
</reference>
<dbReference type="EMBL" id="JAIWYP010000003">
    <property type="protein sequence ID" value="KAH3847207.1"/>
    <property type="molecule type" value="Genomic_DNA"/>
</dbReference>
<organism evidence="1 3">
    <name type="scientific">Dreissena polymorpha</name>
    <name type="common">Zebra mussel</name>
    <name type="synonym">Mytilus polymorpha</name>
    <dbReference type="NCBI Taxonomy" id="45954"/>
    <lineage>
        <taxon>Eukaryota</taxon>
        <taxon>Metazoa</taxon>
        <taxon>Spiralia</taxon>
        <taxon>Lophotrochozoa</taxon>
        <taxon>Mollusca</taxon>
        <taxon>Bivalvia</taxon>
        <taxon>Autobranchia</taxon>
        <taxon>Heteroconchia</taxon>
        <taxon>Euheterodonta</taxon>
        <taxon>Imparidentia</taxon>
        <taxon>Neoheterodontei</taxon>
        <taxon>Myida</taxon>
        <taxon>Dreissenoidea</taxon>
        <taxon>Dreissenidae</taxon>
        <taxon>Dreissena</taxon>
    </lineage>
</organism>